<evidence type="ECO:0000256" key="1">
    <source>
        <dbReference type="SAM" id="Phobius"/>
    </source>
</evidence>
<keyword evidence="3" id="KW-1185">Reference proteome</keyword>
<evidence type="ECO:0000313" key="2">
    <source>
        <dbReference type="EMBL" id="CRL18037.1"/>
    </source>
</evidence>
<dbReference type="AlphaFoldDB" id="A0A0G4NVE6"/>
<protein>
    <submittedName>
        <fullName evidence="2">Str. FM013</fullName>
    </submittedName>
</protein>
<dbReference type="EMBL" id="HG793134">
    <property type="protein sequence ID" value="CRL18037.1"/>
    <property type="molecule type" value="Genomic_DNA"/>
</dbReference>
<keyword evidence="1" id="KW-0472">Membrane</keyword>
<keyword evidence="1" id="KW-0812">Transmembrane</keyword>
<feature type="transmembrane region" description="Helical" evidence="1">
    <location>
        <begin position="6"/>
        <end position="28"/>
    </location>
</feature>
<dbReference type="Proteomes" id="UP000053732">
    <property type="component" value="Unassembled WGS sequence"/>
</dbReference>
<name>A0A0G4NVE6_PENC3</name>
<accession>A0A0G4NVE6</accession>
<sequence>MKMYTYIATVITTNTAFGIATIGSAWAWRWWLQNTNKKISRGALPSAGDVLYAY</sequence>
<reference evidence="2 3" key="1">
    <citation type="journal article" date="2014" name="Nat. Commun.">
        <title>Multiple recent horizontal transfers of a large genomic region in cheese making fungi.</title>
        <authorList>
            <person name="Cheeseman K."/>
            <person name="Ropars J."/>
            <person name="Renault P."/>
            <person name="Dupont J."/>
            <person name="Gouzy J."/>
            <person name="Branca A."/>
            <person name="Abraham A.L."/>
            <person name="Ceppi M."/>
            <person name="Conseiller E."/>
            <person name="Debuchy R."/>
            <person name="Malagnac F."/>
            <person name="Goarin A."/>
            <person name="Silar P."/>
            <person name="Lacoste S."/>
            <person name="Sallet E."/>
            <person name="Bensimon A."/>
            <person name="Giraud T."/>
            <person name="Brygoo Y."/>
        </authorList>
    </citation>
    <scope>NUCLEOTIDE SEQUENCE [LARGE SCALE GENOMIC DNA]</scope>
    <source>
        <strain evidence="3">FM 013</strain>
    </source>
</reference>
<keyword evidence="1" id="KW-1133">Transmembrane helix</keyword>
<proteinExistence type="predicted"/>
<organism evidence="2 3">
    <name type="scientific">Penicillium camemberti (strain FM 013)</name>
    <dbReference type="NCBI Taxonomy" id="1429867"/>
    <lineage>
        <taxon>Eukaryota</taxon>
        <taxon>Fungi</taxon>
        <taxon>Dikarya</taxon>
        <taxon>Ascomycota</taxon>
        <taxon>Pezizomycotina</taxon>
        <taxon>Eurotiomycetes</taxon>
        <taxon>Eurotiomycetidae</taxon>
        <taxon>Eurotiales</taxon>
        <taxon>Aspergillaceae</taxon>
        <taxon>Penicillium</taxon>
    </lineage>
</organism>
<evidence type="ECO:0000313" key="3">
    <source>
        <dbReference type="Proteomes" id="UP000053732"/>
    </source>
</evidence>
<gene>
    <name evidence="2" type="ORF">PCAMFM013_S001g000997</name>
</gene>